<evidence type="ECO:0000256" key="3">
    <source>
        <dbReference type="ARBA" id="ARBA00023157"/>
    </source>
</evidence>
<comment type="subcellular location">
    <subcellularLocation>
        <location evidence="1">Cell envelope</location>
    </subcellularLocation>
</comment>
<dbReference type="OrthoDB" id="9799347at2"/>
<dbReference type="PANTHER" id="PTHR42852">
    <property type="entry name" value="THIOL:DISULFIDE INTERCHANGE PROTEIN DSBE"/>
    <property type="match status" value="1"/>
</dbReference>
<protein>
    <submittedName>
        <fullName evidence="7">Thioredoxin domain protein</fullName>
    </submittedName>
</protein>
<dbReference type="InterPro" id="IPR050553">
    <property type="entry name" value="Thioredoxin_ResA/DsbE_sf"/>
</dbReference>
<dbReference type="KEGG" id="rfo:REIFOR_02897"/>
<dbReference type="InterPro" id="IPR013740">
    <property type="entry name" value="Redoxin"/>
</dbReference>
<dbReference type="GO" id="GO:0017004">
    <property type="term" value="P:cytochrome complex assembly"/>
    <property type="evidence" value="ECO:0007669"/>
    <property type="project" value="UniProtKB-KW"/>
</dbReference>
<dbReference type="Gene3D" id="3.40.30.10">
    <property type="entry name" value="Glutaredoxin"/>
    <property type="match status" value="1"/>
</dbReference>
<dbReference type="InterPro" id="IPR013766">
    <property type="entry name" value="Thioredoxin_domain"/>
</dbReference>
<evidence type="ECO:0000256" key="4">
    <source>
        <dbReference type="ARBA" id="ARBA00023284"/>
    </source>
</evidence>
<dbReference type="EMBL" id="CP011797">
    <property type="protein sequence ID" value="ATX78018.1"/>
    <property type="molecule type" value="Genomic_DNA"/>
</dbReference>
<dbReference type="SUPFAM" id="SSF52833">
    <property type="entry name" value="Thioredoxin-like"/>
    <property type="match status" value="1"/>
</dbReference>
<evidence type="ECO:0000256" key="5">
    <source>
        <dbReference type="SAM" id="SignalP"/>
    </source>
</evidence>
<dbReference type="CDD" id="cd02966">
    <property type="entry name" value="TlpA_like_family"/>
    <property type="match status" value="1"/>
</dbReference>
<feature type="domain" description="Thioredoxin" evidence="6">
    <location>
        <begin position="22"/>
        <end position="161"/>
    </location>
</feature>
<dbReference type="GO" id="GO:0030313">
    <property type="term" value="C:cell envelope"/>
    <property type="evidence" value="ECO:0007669"/>
    <property type="project" value="UniProtKB-SubCell"/>
</dbReference>
<dbReference type="PROSITE" id="PS51352">
    <property type="entry name" value="THIOREDOXIN_2"/>
    <property type="match status" value="1"/>
</dbReference>
<keyword evidence="8" id="KW-1185">Reference proteome</keyword>
<proteinExistence type="predicted"/>
<evidence type="ECO:0000256" key="2">
    <source>
        <dbReference type="ARBA" id="ARBA00022748"/>
    </source>
</evidence>
<sequence length="161" mass="17733">MHKQLTVWLFSVILAGLSFADVQEGDAFPAFKIPTLDGKVLDTAQLTGRVLYVDFWASWCTTCKESFPILSELNTELQGTNVFFLGINTDEDVALANKFLLKTPVNFLNVSDRTQKIVEFFQPKGFPTAYIVGKDGIVHTVKAGFAGKAKTKALLLELAAQ</sequence>
<dbReference type="InterPro" id="IPR036249">
    <property type="entry name" value="Thioredoxin-like_sf"/>
</dbReference>
<keyword evidence="4" id="KW-0676">Redox-active center</keyword>
<keyword evidence="3" id="KW-1015">Disulfide bond</keyword>
<keyword evidence="5" id="KW-0732">Signal</keyword>
<evidence type="ECO:0000313" key="8">
    <source>
        <dbReference type="Proteomes" id="UP000229757"/>
    </source>
</evidence>
<feature type="signal peptide" evidence="5">
    <location>
        <begin position="1"/>
        <end position="20"/>
    </location>
</feature>
<name>A0A2K8KTG3_9GAMM</name>
<accession>A0A2K8KTG3</accession>
<feature type="chain" id="PRO_5014881655" evidence="5">
    <location>
        <begin position="21"/>
        <end position="161"/>
    </location>
</feature>
<dbReference type="PANTHER" id="PTHR42852:SF6">
    <property type="entry name" value="THIOL:DISULFIDE INTERCHANGE PROTEIN DSBE"/>
    <property type="match status" value="1"/>
</dbReference>
<evidence type="ECO:0000259" key="6">
    <source>
        <dbReference type="PROSITE" id="PS51352"/>
    </source>
</evidence>
<evidence type="ECO:0000256" key="1">
    <source>
        <dbReference type="ARBA" id="ARBA00004196"/>
    </source>
</evidence>
<dbReference type="Proteomes" id="UP000229757">
    <property type="component" value="Chromosome"/>
</dbReference>
<dbReference type="AlphaFoldDB" id="A0A2K8KTG3"/>
<organism evidence="7 8">
    <name type="scientific">Reinekea forsetii</name>
    <dbReference type="NCBI Taxonomy" id="1336806"/>
    <lineage>
        <taxon>Bacteria</taxon>
        <taxon>Pseudomonadati</taxon>
        <taxon>Pseudomonadota</taxon>
        <taxon>Gammaproteobacteria</taxon>
        <taxon>Oceanospirillales</taxon>
        <taxon>Saccharospirillaceae</taxon>
        <taxon>Reinekea</taxon>
    </lineage>
</organism>
<gene>
    <name evidence="7" type="ORF">REIFOR_02897</name>
</gene>
<keyword evidence="2" id="KW-0201">Cytochrome c-type biogenesis</keyword>
<reference evidence="7 8" key="1">
    <citation type="journal article" date="2017" name="Environ. Microbiol.">
        <title>Genomic and physiological analyses of 'Reinekea forsetii' reveal a versatile opportunistic lifestyle during spring algae blooms.</title>
        <authorList>
            <person name="Avci B."/>
            <person name="Hahnke R.L."/>
            <person name="Chafee M."/>
            <person name="Fischer T."/>
            <person name="Gruber-Vodicka H."/>
            <person name="Tegetmeyer H.E."/>
            <person name="Harder J."/>
            <person name="Fuchs B.M."/>
            <person name="Amann R.I."/>
            <person name="Teeling H."/>
        </authorList>
    </citation>
    <scope>NUCLEOTIDE SEQUENCE [LARGE SCALE GENOMIC DNA]</scope>
    <source>
        <strain evidence="7 8">Hel1_31_D35</strain>
    </source>
</reference>
<dbReference type="GO" id="GO:0016491">
    <property type="term" value="F:oxidoreductase activity"/>
    <property type="evidence" value="ECO:0007669"/>
    <property type="project" value="InterPro"/>
</dbReference>
<dbReference type="RefSeq" id="WP_100258237.1">
    <property type="nucleotide sequence ID" value="NZ_CP011797.1"/>
</dbReference>
<dbReference type="Pfam" id="PF08534">
    <property type="entry name" value="Redoxin"/>
    <property type="match status" value="1"/>
</dbReference>
<evidence type="ECO:0000313" key="7">
    <source>
        <dbReference type="EMBL" id="ATX78018.1"/>
    </source>
</evidence>